<dbReference type="AlphaFoldDB" id="A0A6J6T4S3"/>
<accession>A0A6J6T4S3</accession>
<reference evidence="1" key="1">
    <citation type="submission" date="2020-05" db="EMBL/GenBank/DDBJ databases">
        <authorList>
            <person name="Chiriac C."/>
            <person name="Salcher M."/>
            <person name="Ghai R."/>
            <person name="Kavagutti S V."/>
        </authorList>
    </citation>
    <scope>NUCLEOTIDE SEQUENCE</scope>
</reference>
<dbReference type="EMBL" id="CAEZYV010000137">
    <property type="protein sequence ID" value="CAB4742120.1"/>
    <property type="molecule type" value="Genomic_DNA"/>
</dbReference>
<evidence type="ECO:0000313" key="1">
    <source>
        <dbReference type="EMBL" id="CAB4742120.1"/>
    </source>
</evidence>
<name>A0A6J6T4S3_9ZZZZ</name>
<organism evidence="1">
    <name type="scientific">freshwater metagenome</name>
    <dbReference type="NCBI Taxonomy" id="449393"/>
    <lineage>
        <taxon>unclassified sequences</taxon>
        <taxon>metagenomes</taxon>
        <taxon>ecological metagenomes</taxon>
    </lineage>
</organism>
<protein>
    <submittedName>
        <fullName evidence="1">Unannotated protein</fullName>
    </submittedName>
</protein>
<proteinExistence type="predicted"/>
<gene>
    <name evidence="1" type="ORF">UFOPK2788_00832</name>
</gene>
<sequence length="63" mass="6545">MGNVGLGSSVFGLFEGVGFGLEIFSTQTNFLPVLVQVNLELATTFVSPFVLQVDPALIAALAS</sequence>